<dbReference type="EMBL" id="FRBI01000044">
    <property type="protein sequence ID" value="SHN35616.1"/>
    <property type="molecule type" value="Genomic_DNA"/>
</dbReference>
<evidence type="ECO:0000313" key="4">
    <source>
        <dbReference type="Proteomes" id="UP000184111"/>
    </source>
</evidence>
<dbReference type="RefSeq" id="WP_073502911.1">
    <property type="nucleotide sequence ID" value="NZ_FRBI01000044.1"/>
</dbReference>
<sequence length="119" mass="12572">MSLLSPTSVKGVLAAPPAAVLGSVLGAPWWAVIVLALIALVSFIAVPIVNLALEHIRQRKGDPLEEKFIATLDQIAEPEVKLRLIITYQELKGRGGPAEPSPGPLPPAPRDSDSDPPET</sequence>
<evidence type="ECO:0000313" key="3">
    <source>
        <dbReference type="EMBL" id="SHN35616.1"/>
    </source>
</evidence>
<dbReference type="Proteomes" id="UP000184111">
    <property type="component" value="Unassembled WGS sequence"/>
</dbReference>
<keyword evidence="2" id="KW-0472">Membrane</keyword>
<dbReference type="OrthoDB" id="4336493at2"/>
<keyword evidence="2" id="KW-0812">Transmembrane</keyword>
<keyword evidence="4" id="KW-1185">Reference proteome</keyword>
<evidence type="ECO:0000256" key="1">
    <source>
        <dbReference type="SAM" id="MobiDB-lite"/>
    </source>
</evidence>
<feature type="compositionally biased region" description="Pro residues" evidence="1">
    <location>
        <begin position="99"/>
        <end position="109"/>
    </location>
</feature>
<keyword evidence="2" id="KW-1133">Transmembrane helix</keyword>
<protein>
    <submittedName>
        <fullName evidence="3">Uncharacterized protein</fullName>
    </submittedName>
</protein>
<dbReference type="AlphaFoldDB" id="A0A1M7QV24"/>
<evidence type="ECO:0000256" key="2">
    <source>
        <dbReference type="SAM" id="Phobius"/>
    </source>
</evidence>
<reference evidence="3 4" key="1">
    <citation type="submission" date="2016-11" db="EMBL/GenBank/DDBJ databases">
        <authorList>
            <person name="Jaros S."/>
            <person name="Januszkiewicz K."/>
            <person name="Wedrychowicz H."/>
        </authorList>
    </citation>
    <scope>NUCLEOTIDE SEQUENCE [LARGE SCALE GENOMIC DNA]</scope>
    <source>
        <strain evidence="3 4">CGMCC 4.2025</strain>
    </source>
</reference>
<feature type="transmembrane region" description="Helical" evidence="2">
    <location>
        <begin position="30"/>
        <end position="53"/>
    </location>
</feature>
<gene>
    <name evidence="3" type="ORF">SAMN05216499_1444</name>
</gene>
<name>A0A1M7QV24_9ACTN</name>
<accession>A0A1M7QV24</accession>
<proteinExistence type="predicted"/>
<feature type="region of interest" description="Disordered" evidence="1">
    <location>
        <begin position="92"/>
        <end position="119"/>
    </location>
</feature>
<organism evidence="3 4">
    <name type="scientific">Actinacidiphila paucisporea</name>
    <dbReference type="NCBI Taxonomy" id="310782"/>
    <lineage>
        <taxon>Bacteria</taxon>
        <taxon>Bacillati</taxon>
        <taxon>Actinomycetota</taxon>
        <taxon>Actinomycetes</taxon>
        <taxon>Kitasatosporales</taxon>
        <taxon>Streptomycetaceae</taxon>
        <taxon>Actinacidiphila</taxon>
    </lineage>
</organism>